<keyword evidence="5 7" id="KW-0472">Membrane</keyword>
<reference evidence="8" key="2">
    <citation type="submission" date="2013-04" db="UniProtKB">
        <authorList>
            <consortium name="EnsemblPlants"/>
        </authorList>
    </citation>
    <scope>IDENTIFICATION</scope>
</reference>
<evidence type="ECO:0000256" key="2">
    <source>
        <dbReference type="ARBA" id="ARBA00005982"/>
    </source>
</evidence>
<comment type="similarity">
    <text evidence="2">Belongs to the major facilitator superfamily. Proton-dependent oligopeptide transporter (POT/PTR) (TC 2.A.17) family.</text>
</comment>
<protein>
    <submittedName>
        <fullName evidence="8">Uncharacterized protein</fullName>
    </submittedName>
</protein>
<dbReference type="GO" id="GO:0022857">
    <property type="term" value="F:transmembrane transporter activity"/>
    <property type="evidence" value="ECO:0007669"/>
    <property type="project" value="InterPro"/>
</dbReference>
<dbReference type="HOGENOM" id="CLU_1121560_0_0_1"/>
<dbReference type="EnsemblPlants" id="OB10G26970.1">
    <property type="protein sequence ID" value="OB10G26970.1"/>
    <property type="gene ID" value="OB10G26970"/>
</dbReference>
<dbReference type="Pfam" id="PF00854">
    <property type="entry name" value="PTR2"/>
    <property type="match status" value="1"/>
</dbReference>
<feature type="region of interest" description="Disordered" evidence="6">
    <location>
        <begin position="64"/>
        <end position="83"/>
    </location>
</feature>
<name>J3N599_ORYBR</name>
<dbReference type="Gramene" id="OB10G26970.1">
    <property type="protein sequence ID" value="OB10G26970.1"/>
    <property type="gene ID" value="OB10G26970"/>
</dbReference>
<evidence type="ECO:0000313" key="8">
    <source>
        <dbReference type="EnsemblPlants" id="OB10G26970.1"/>
    </source>
</evidence>
<dbReference type="PANTHER" id="PTHR11654">
    <property type="entry name" value="OLIGOPEPTIDE TRANSPORTER-RELATED"/>
    <property type="match status" value="1"/>
</dbReference>
<organism evidence="8">
    <name type="scientific">Oryza brachyantha</name>
    <name type="common">malo sina</name>
    <dbReference type="NCBI Taxonomy" id="4533"/>
    <lineage>
        <taxon>Eukaryota</taxon>
        <taxon>Viridiplantae</taxon>
        <taxon>Streptophyta</taxon>
        <taxon>Embryophyta</taxon>
        <taxon>Tracheophyta</taxon>
        <taxon>Spermatophyta</taxon>
        <taxon>Magnoliopsida</taxon>
        <taxon>Liliopsida</taxon>
        <taxon>Poales</taxon>
        <taxon>Poaceae</taxon>
        <taxon>BOP clade</taxon>
        <taxon>Oryzoideae</taxon>
        <taxon>Oryzeae</taxon>
        <taxon>Oryzinae</taxon>
        <taxon>Oryza</taxon>
    </lineage>
</organism>
<dbReference type="Proteomes" id="UP000006038">
    <property type="component" value="Chromosome 10"/>
</dbReference>
<evidence type="ECO:0000256" key="5">
    <source>
        <dbReference type="ARBA" id="ARBA00023136"/>
    </source>
</evidence>
<dbReference type="InterPro" id="IPR036259">
    <property type="entry name" value="MFS_trans_sf"/>
</dbReference>
<accession>J3N599</accession>
<reference evidence="8" key="1">
    <citation type="journal article" date="2013" name="Nat. Commun.">
        <title>Whole-genome sequencing of Oryza brachyantha reveals mechanisms underlying Oryza genome evolution.</title>
        <authorList>
            <person name="Chen J."/>
            <person name="Huang Q."/>
            <person name="Gao D."/>
            <person name="Wang J."/>
            <person name="Lang Y."/>
            <person name="Liu T."/>
            <person name="Li B."/>
            <person name="Bai Z."/>
            <person name="Luis Goicoechea J."/>
            <person name="Liang C."/>
            <person name="Chen C."/>
            <person name="Zhang W."/>
            <person name="Sun S."/>
            <person name="Liao Y."/>
            <person name="Zhang X."/>
            <person name="Yang L."/>
            <person name="Song C."/>
            <person name="Wang M."/>
            <person name="Shi J."/>
            <person name="Liu G."/>
            <person name="Liu J."/>
            <person name="Zhou H."/>
            <person name="Zhou W."/>
            <person name="Yu Q."/>
            <person name="An N."/>
            <person name="Chen Y."/>
            <person name="Cai Q."/>
            <person name="Wang B."/>
            <person name="Liu B."/>
            <person name="Min J."/>
            <person name="Huang Y."/>
            <person name="Wu H."/>
            <person name="Li Z."/>
            <person name="Zhang Y."/>
            <person name="Yin Y."/>
            <person name="Song W."/>
            <person name="Jiang J."/>
            <person name="Jackson S.A."/>
            <person name="Wing R.A."/>
            <person name="Wang J."/>
            <person name="Chen M."/>
        </authorList>
    </citation>
    <scope>NUCLEOTIDE SEQUENCE [LARGE SCALE GENOMIC DNA]</scope>
    <source>
        <strain evidence="8">cv. IRGC 101232</strain>
    </source>
</reference>
<dbReference type="InterPro" id="IPR000109">
    <property type="entry name" value="POT_fam"/>
</dbReference>
<keyword evidence="4 7" id="KW-1133">Transmembrane helix</keyword>
<evidence type="ECO:0000256" key="7">
    <source>
        <dbReference type="SAM" id="Phobius"/>
    </source>
</evidence>
<evidence type="ECO:0000256" key="1">
    <source>
        <dbReference type="ARBA" id="ARBA00004141"/>
    </source>
</evidence>
<evidence type="ECO:0000256" key="4">
    <source>
        <dbReference type="ARBA" id="ARBA00022989"/>
    </source>
</evidence>
<dbReference type="OMA" id="GECHEHE"/>
<evidence type="ECO:0000256" key="3">
    <source>
        <dbReference type="ARBA" id="ARBA00022692"/>
    </source>
</evidence>
<dbReference type="eggNOG" id="KOG1237">
    <property type="taxonomic scope" value="Eukaryota"/>
</dbReference>
<feature type="transmembrane region" description="Helical" evidence="7">
    <location>
        <begin position="212"/>
        <end position="231"/>
    </location>
</feature>
<feature type="transmembrane region" description="Helical" evidence="7">
    <location>
        <begin position="167"/>
        <end position="192"/>
    </location>
</feature>
<dbReference type="Gene3D" id="1.20.1250.20">
    <property type="entry name" value="MFS general substrate transporter like domains"/>
    <property type="match status" value="1"/>
</dbReference>
<keyword evidence="9" id="KW-1185">Reference proteome</keyword>
<dbReference type="GO" id="GO:0016020">
    <property type="term" value="C:membrane"/>
    <property type="evidence" value="ECO:0007669"/>
    <property type="project" value="UniProtKB-SubCell"/>
</dbReference>
<evidence type="ECO:0000313" key="9">
    <source>
        <dbReference type="Proteomes" id="UP000006038"/>
    </source>
</evidence>
<dbReference type="AlphaFoldDB" id="J3N599"/>
<comment type="subcellular location">
    <subcellularLocation>
        <location evidence="1">Membrane</location>
        <topology evidence="1">Multi-pass membrane protein</topology>
    </subcellularLocation>
</comment>
<proteinExistence type="inferred from homology"/>
<evidence type="ECO:0000256" key="6">
    <source>
        <dbReference type="SAM" id="MobiDB-lite"/>
    </source>
</evidence>
<keyword evidence="3 7" id="KW-0812">Transmembrane</keyword>
<sequence length="248" mass="26236">MFGNAGGGSENCAADGADMGNQRAVRGIVGADGHHLRAAGECHEHEDRTLVSAGGISQLRRGDLHDGVGRVPGQRRHPDRQALHGEPLGADAAAEDGRGAAAGGARLGVAAVLETWRLRSVRGGGNLSIAWQLPQFIILACSDVFCGIAQLEFFYSEAPVSMRSLCSAFSFLALSLGYYVNSFVVSMVALVTTAGGAKGWLPADLNDGHLDYYFWLWTGISAVNFVVYAAFAKNYTVKKVAVPLPHPH</sequence>